<comment type="caution">
    <text evidence="2">The sequence shown here is derived from an EMBL/GenBank/DDBJ whole genome shotgun (WGS) entry which is preliminary data.</text>
</comment>
<feature type="region of interest" description="Disordered" evidence="1">
    <location>
        <begin position="35"/>
        <end position="58"/>
    </location>
</feature>
<accession>A0A9Q1K1N1</accession>
<dbReference type="PANTHER" id="PTHR33240:SF17">
    <property type="entry name" value="EUKARYOTIC PEPTIDE CHAIN RELEASE FACTOR GTP-BINDING SUBUNIT-LIKE"/>
    <property type="match status" value="1"/>
</dbReference>
<feature type="compositionally biased region" description="Basic and acidic residues" evidence="1">
    <location>
        <begin position="41"/>
        <end position="58"/>
    </location>
</feature>
<evidence type="ECO:0000313" key="3">
    <source>
        <dbReference type="Proteomes" id="UP001153076"/>
    </source>
</evidence>
<dbReference type="EMBL" id="JAKOGI010000450">
    <property type="protein sequence ID" value="KAJ8434793.1"/>
    <property type="molecule type" value="Genomic_DNA"/>
</dbReference>
<reference evidence="2" key="1">
    <citation type="submission" date="2022-04" db="EMBL/GenBank/DDBJ databases">
        <title>Carnegiea gigantea Genome sequencing and assembly v2.</title>
        <authorList>
            <person name="Copetti D."/>
            <person name="Sanderson M.J."/>
            <person name="Burquez A."/>
            <person name="Wojciechowski M.F."/>
        </authorList>
    </citation>
    <scope>NUCLEOTIDE SEQUENCE</scope>
    <source>
        <strain evidence="2">SGP5-SGP5p</strain>
        <tissue evidence="2">Aerial part</tissue>
    </source>
</reference>
<dbReference type="PANTHER" id="PTHR33240">
    <property type="entry name" value="OS08G0508500 PROTEIN"/>
    <property type="match status" value="1"/>
</dbReference>
<gene>
    <name evidence="2" type="ORF">Cgig2_033743</name>
</gene>
<dbReference type="OrthoDB" id="1745077at2759"/>
<organism evidence="2 3">
    <name type="scientific">Carnegiea gigantea</name>
    <dbReference type="NCBI Taxonomy" id="171969"/>
    <lineage>
        <taxon>Eukaryota</taxon>
        <taxon>Viridiplantae</taxon>
        <taxon>Streptophyta</taxon>
        <taxon>Embryophyta</taxon>
        <taxon>Tracheophyta</taxon>
        <taxon>Spermatophyta</taxon>
        <taxon>Magnoliopsida</taxon>
        <taxon>eudicotyledons</taxon>
        <taxon>Gunneridae</taxon>
        <taxon>Pentapetalae</taxon>
        <taxon>Caryophyllales</taxon>
        <taxon>Cactineae</taxon>
        <taxon>Cactaceae</taxon>
        <taxon>Cactoideae</taxon>
        <taxon>Echinocereeae</taxon>
        <taxon>Carnegiea</taxon>
    </lineage>
</organism>
<proteinExistence type="predicted"/>
<evidence type="ECO:0000313" key="2">
    <source>
        <dbReference type="EMBL" id="KAJ8434793.1"/>
    </source>
</evidence>
<keyword evidence="3" id="KW-1185">Reference proteome</keyword>
<dbReference type="AlphaFoldDB" id="A0A9Q1K1N1"/>
<dbReference type="Proteomes" id="UP001153076">
    <property type="component" value="Unassembled WGS sequence"/>
</dbReference>
<protein>
    <submittedName>
        <fullName evidence="2">Uncharacterized protein</fullName>
    </submittedName>
</protein>
<sequence length="169" mass="18376">MDTLKSLMSNMVDTITRQVSEQVKKVMDTAGSVQPVPAEGFLHRPESRSSFHPGEHGREGPCVAAPTMVFGGKDAPKFASPHNDPLVVEMKIASAIVGRILVDTGNSDCLNRLLHPRRDLVPMANPILGFGGQKVNPTGTIRLPVCFGDKNRFKSLEVDFSSRRCTHGL</sequence>
<name>A0A9Q1K1N1_9CARY</name>
<evidence type="ECO:0000256" key="1">
    <source>
        <dbReference type="SAM" id="MobiDB-lite"/>
    </source>
</evidence>